<evidence type="ECO:0000259" key="1">
    <source>
        <dbReference type="PROSITE" id="PS50181"/>
    </source>
</evidence>
<gene>
    <name evidence="2" type="ORF">NEPTK9_000882</name>
</gene>
<reference evidence="2 3" key="1">
    <citation type="submission" date="2020-01" db="EMBL/GenBank/DDBJ databases">
        <title>Draft genome sequence of Cand. Neptunochlamydia vexilliferae K9.</title>
        <authorList>
            <person name="Schulz F."/>
            <person name="Koestlbacher S."/>
            <person name="Wascher F."/>
            <person name="Pizzetti I."/>
            <person name="Horn M."/>
        </authorList>
    </citation>
    <scope>NUCLEOTIDE SEQUENCE [LARGE SCALE GENOMIC DNA]</scope>
    <source>
        <strain evidence="2 3">K9</strain>
    </source>
</reference>
<dbReference type="InterPro" id="IPR001810">
    <property type="entry name" value="F-box_dom"/>
</dbReference>
<accession>A0ABS0AZJ7</accession>
<proteinExistence type="predicted"/>
<dbReference type="PROSITE" id="PS50181">
    <property type="entry name" value="FBOX"/>
    <property type="match status" value="1"/>
</dbReference>
<comment type="caution">
    <text evidence="2">The sequence shown here is derived from an EMBL/GenBank/DDBJ whole genome shotgun (WGS) entry which is preliminary data.</text>
</comment>
<organism evidence="2 3">
    <name type="scientific">Candidatus Neptunichlamydia vexilliferae</name>
    <dbReference type="NCBI Taxonomy" id="1651774"/>
    <lineage>
        <taxon>Bacteria</taxon>
        <taxon>Pseudomonadati</taxon>
        <taxon>Chlamydiota</taxon>
        <taxon>Chlamydiia</taxon>
        <taxon>Parachlamydiales</taxon>
        <taxon>Simkaniaceae</taxon>
        <taxon>Candidatus Neptunichlamydia</taxon>
    </lineage>
</organism>
<protein>
    <recommendedName>
        <fullName evidence="1">F-box domain-containing protein</fullName>
    </recommendedName>
</protein>
<dbReference type="Gene3D" id="1.20.1280.50">
    <property type="match status" value="1"/>
</dbReference>
<feature type="domain" description="F-box" evidence="1">
    <location>
        <begin position="21"/>
        <end position="79"/>
    </location>
</feature>
<dbReference type="Pfam" id="PF00646">
    <property type="entry name" value="F-box"/>
    <property type="match status" value="1"/>
</dbReference>
<keyword evidence="3" id="KW-1185">Reference proteome</keyword>
<evidence type="ECO:0000313" key="2">
    <source>
        <dbReference type="EMBL" id="MBF5059370.1"/>
    </source>
</evidence>
<dbReference type="SMART" id="SM00256">
    <property type="entry name" value="FBOX"/>
    <property type="match status" value="1"/>
</dbReference>
<dbReference type="SUPFAM" id="SSF81383">
    <property type="entry name" value="F-box domain"/>
    <property type="match status" value="1"/>
</dbReference>
<dbReference type="Proteomes" id="UP001194714">
    <property type="component" value="Unassembled WGS sequence"/>
</dbReference>
<dbReference type="RefSeq" id="WP_194847672.1">
    <property type="nucleotide sequence ID" value="NZ_JAAEJV010000019.1"/>
</dbReference>
<dbReference type="EMBL" id="JAAEJV010000019">
    <property type="protein sequence ID" value="MBF5059370.1"/>
    <property type="molecule type" value="Genomic_DNA"/>
</dbReference>
<dbReference type="InterPro" id="IPR036047">
    <property type="entry name" value="F-box-like_dom_sf"/>
</dbReference>
<evidence type="ECO:0000313" key="3">
    <source>
        <dbReference type="Proteomes" id="UP001194714"/>
    </source>
</evidence>
<sequence length="415" mass="47270">MSATSDINKVSIKYEGFQPGKADFAKLPYEIVLAIFKKLGPMDQVAAMITCKSWKNVGEDKSLKSVRDFCLGKREWKKHFKKVEGIEKPLPPNINKILSAPTPFKVEGYSGKVRDTHILVWIPEVVDGVTISLNGLNTLFKYGYYKDYVKNELGGQKLGKATWVLISKNILEGSRDKTYDEQKKIMSAYVSQGYSLPKALEVTAALLIHEKETKKRLLNNDPWTYTRCQAWVTINREPVAIGGFAAGGLTVTSSRWAYQPHGVVGVRKIWQQLEKRIKQKEIFMSAIGNNPNKQKPTHQELKEIVLSSDFLLEVAKDKDSLTAEQRQQLTITMLWKKSEYLLQEVGDLKKENEKKDRKIAVLEKGMVQANLRYERCLKLVNSFAGQQAELEKRIKKLDSGERARKKQKTCNNNNN</sequence>
<name>A0ABS0AZJ7_9BACT</name>